<dbReference type="Pfam" id="PF02872">
    <property type="entry name" value="5_nucleotid_C"/>
    <property type="match status" value="1"/>
</dbReference>
<dbReference type="FlyBase" id="FBgn0050103">
    <property type="gene designation" value="CG30103"/>
</dbReference>
<name>A1ZAU0_DROME</name>
<dbReference type="VEuPathDB" id="VectorBase:FBgn0050103"/>
<dbReference type="GO" id="GO:0005615">
    <property type="term" value="C:extracellular space"/>
    <property type="evidence" value="ECO:0007669"/>
    <property type="project" value="UniProtKB-ARBA"/>
</dbReference>
<keyword evidence="5" id="KW-0964">Secreted</keyword>
<evidence type="ECO:0000313" key="15">
    <source>
        <dbReference type="FlyBase" id="FBgn0050103"/>
    </source>
</evidence>
<keyword evidence="6" id="KW-0800">Toxin</keyword>
<evidence type="ECO:0000256" key="1">
    <source>
        <dbReference type="ARBA" id="ARBA00000815"/>
    </source>
</evidence>
<dbReference type="SUPFAM" id="SSF55816">
    <property type="entry name" value="5'-nucleotidase (syn. UDP-sugar hydrolase), C-terminal domain"/>
    <property type="match status" value="1"/>
</dbReference>
<dbReference type="EMBL" id="AE013599">
    <property type="protein sequence ID" value="AAF57854.3"/>
    <property type="molecule type" value="Genomic_DNA"/>
</dbReference>
<dbReference type="ExpressionAtlas" id="A1ZAU0">
    <property type="expression patterns" value="differential"/>
</dbReference>
<dbReference type="AGR" id="FB:FBgn0050103"/>
<dbReference type="HOGENOM" id="CLU_005854_7_1_1"/>
<dbReference type="SUPFAM" id="SSF56300">
    <property type="entry name" value="Metallo-dependent phosphatases"/>
    <property type="match status" value="1"/>
</dbReference>
<evidence type="ECO:0000256" key="12">
    <source>
        <dbReference type="RuleBase" id="RU362119"/>
    </source>
</evidence>
<reference evidence="14 16" key="2">
    <citation type="journal article" date="2002" name="Genome Biol.">
        <title>Finishing a whole-genome shotgun: release 3 of the Drosophila melanogaster euchromatic genome sequence.</title>
        <authorList>
            <person name="Celniker S.E."/>
            <person name="Wheeler D.A."/>
            <person name="Kronmiller B."/>
            <person name="Carlson J.W."/>
            <person name="Halpern A."/>
            <person name="Patel S."/>
            <person name="Adams M."/>
            <person name="Champe M."/>
            <person name="Dugan S.P."/>
            <person name="Frise E."/>
            <person name="Hodgson A."/>
            <person name="George R.A."/>
            <person name="Hoskins R.A."/>
            <person name="Laverty T."/>
            <person name="Muzny D.M."/>
            <person name="Nelson C.R."/>
            <person name="Pacleb J.M."/>
            <person name="Park S."/>
            <person name="Pfeiffer B.D."/>
            <person name="Richards S."/>
            <person name="Sodergren E.J."/>
            <person name="Svirskas R."/>
            <person name="Tabor P.E."/>
            <person name="Wan K."/>
            <person name="Stapleton M."/>
            <person name="Sutton G.G."/>
            <person name="Venter C."/>
            <person name="Weinstock G."/>
            <person name="Scherer S.E."/>
            <person name="Myers E.W."/>
            <person name="Gibbs R.A."/>
            <person name="Rubin G.M."/>
        </authorList>
    </citation>
    <scope>NUCLEOTIDE SEQUENCE [LARGE SCALE GENOMIC DNA]</scope>
    <source>
        <strain evidence="16">Berkeley</strain>
    </source>
</reference>
<dbReference type="RefSeq" id="NP_725682.2">
    <property type="nucleotide sequence ID" value="NM_166233.4"/>
</dbReference>
<evidence type="ECO:0000259" key="13">
    <source>
        <dbReference type="Pfam" id="PF02872"/>
    </source>
</evidence>
<reference evidence="14 16" key="3">
    <citation type="journal article" date="2002" name="Genome Biol.">
        <title>Annotation of the Drosophila melanogaster euchromatic genome: a systematic review.</title>
        <authorList>
            <person name="Misra S."/>
            <person name="Crosby M.A."/>
            <person name="Mungall C.J."/>
            <person name="Matthews B.B."/>
            <person name="Campbell K.S."/>
            <person name="Hradecky P."/>
            <person name="Huang Y."/>
            <person name="Kaminker J.S."/>
            <person name="Millburn G.H."/>
            <person name="Prochnik S.E."/>
            <person name="Smith C.D."/>
            <person name="Tupy J.L."/>
            <person name="Whitfied E.J."/>
            <person name="Bayraktaroglu L."/>
            <person name="Berman B.P."/>
            <person name="Bettencourt B.R."/>
            <person name="Celniker S.E."/>
            <person name="de Grey A.D."/>
            <person name="Drysdale R.A."/>
            <person name="Harris N.L."/>
            <person name="Richter J."/>
            <person name="Russo S."/>
            <person name="Schroeder A.J."/>
            <person name="Shu S.Q."/>
            <person name="Stapleton M."/>
            <person name="Yamada C."/>
            <person name="Ashburner M."/>
            <person name="Gelbart W.M."/>
            <person name="Rubin G.M."/>
            <person name="Lewis S.E."/>
        </authorList>
    </citation>
    <scope>GENOME REANNOTATION</scope>
    <source>
        <strain evidence="16">Berkeley</strain>
    </source>
</reference>
<evidence type="ECO:0000256" key="5">
    <source>
        <dbReference type="ARBA" id="ARBA00022525"/>
    </source>
</evidence>
<dbReference type="PRINTS" id="PR01607">
    <property type="entry name" value="APYRASEFAMLY"/>
</dbReference>
<dbReference type="FunCoup" id="A1ZAU0">
    <property type="interactions" value="171"/>
</dbReference>
<dbReference type="Proteomes" id="UP000000803">
    <property type="component" value="Chromosome 2R"/>
</dbReference>
<dbReference type="PaxDb" id="7227-FBpp0086085"/>
<dbReference type="GO" id="GO:0000166">
    <property type="term" value="F:nucleotide binding"/>
    <property type="evidence" value="ECO:0007669"/>
    <property type="project" value="UniProtKB-KW"/>
</dbReference>
<evidence type="ECO:0000256" key="11">
    <source>
        <dbReference type="ARBA" id="ARBA00023240"/>
    </source>
</evidence>
<dbReference type="FunFam" id="3.90.780.10:FF:000004">
    <property type="entry name" value="UDP-sugar hydrolase, putative"/>
    <property type="match status" value="1"/>
</dbReference>
<evidence type="ECO:0000256" key="3">
    <source>
        <dbReference type="ARBA" id="ARBA00006654"/>
    </source>
</evidence>
<proteinExistence type="inferred from homology"/>
<evidence type="ECO:0000256" key="10">
    <source>
        <dbReference type="ARBA" id="ARBA00022801"/>
    </source>
</evidence>
<keyword evidence="8 12" id="KW-0732">Signal</keyword>
<dbReference type="InterPro" id="IPR029052">
    <property type="entry name" value="Metallo-depent_PP-like"/>
</dbReference>
<evidence type="ECO:0000256" key="2">
    <source>
        <dbReference type="ARBA" id="ARBA00004613"/>
    </source>
</evidence>
<evidence type="ECO:0000256" key="8">
    <source>
        <dbReference type="ARBA" id="ARBA00022729"/>
    </source>
</evidence>
<dbReference type="CDD" id="cd07409">
    <property type="entry name" value="MPP_CD73_N"/>
    <property type="match status" value="1"/>
</dbReference>
<evidence type="ECO:0000313" key="16">
    <source>
        <dbReference type="Proteomes" id="UP000000803"/>
    </source>
</evidence>
<reference evidence="14 16" key="11">
    <citation type="journal article" date="2015" name="Genome Res.">
        <title>The Release 6 reference sequence of the Drosophila melanogaster genome.</title>
        <authorList>
            <person name="Hoskins R.A."/>
            <person name="Carlson J.W."/>
            <person name="Wan K.H."/>
            <person name="Park S."/>
            <person name="Mendez I."/>
            <person name="Galle S.E."/>
            <person name="Booth B.W."/>
            <person name="Pfeiffer B.D."/>
            <person name="George R.A."/>
            <person name="Svirskas R."/>
            <person name="Krzywinski M."/>
            <person name="Schein J."/>
            <person name="Accardo M.C."/>
            <person name="Damia E."/>
            <person name="Messina G."/>
            <person name="Mendez-Lago M."/>
            <person name="de Pablos B."/>
            <person name="Demakova O.V."/>
            <person name="Andreyeva E.N."/>
            <person name="Boldyreva L.V."/>
            <person name="Marra M."/>
            <person name="Carvalho A.B."/>
            <person name="Dimitri P."/>
            <person name="Villasante A."/>
            <person name="Zhimulev I.F."/>
            <person name="Rubin G.M."/>
            <person name="Karpen G.H."/>
            <person name="Celniker S.E."/>
        </authorList>
    </citation>
    <scope>NUCLEOTIDE SEQUENCE [LARGE SCALE GENOMIC DNA]</scope>
    <source>
        <strain evidence="16">Berkeley</strain>
    </source>
</reference>
<dbReference type="FunFam" id="3.60.21.10:FF:000020">
    <property type="entry name" value="NT5E isoform 4"/>
    <property type="match status" value="1"/>
</dbReference>
<dbReference type="Gene3D" id="3.60.21.10">
    <property type="match status" value="1"/>
</dbReference>
<comment type="catalytic activity">
    <reaction evidence="1">
        <text>a ribonucleoside 5'-phosphate + H2O = a ribonucleoside + phosphate</text>
        <dbReference type="Rhea" id="RHEA:12484"/>
        <dbReference type="ChEBI" id="CHEBI:15377"/>
        <dbReference type="ChEBI" id="CHEBI:18254"/>
        <dbReference type="ChEBI" id="CHEBI:43474"/>
        <dbReference type="ChEBI" id="CHEBI:58043"/>
        <dbReference type="EC" id="3.1.3.5"/>
    </reaction>
</comment>
<dbReference type="GO" id="GO:0090729">
    <property type="term" value="F:toxin activity"/>
    <property type="evidence" value="ECO:0007669"/>
    <property type="project" value="UniProtKB-KW"/>
</dbReference>
<organism evidence="14 16">
    <name type="scientific">Drosophila melanogaster</name>
    <name type="common">Fruit fly</name>
    <dbReference type="NCBI Taxonomy" id="7227"/>
    <lineage>
        <taxon>Eukaryota</taxon>
        <taxon>Metazoa</taxon>
        <taxon>Ecdysozoa</taxon>
        <taxon>Arthropoda</taxon>
        <taxon>Hexapoda</taxon>
        <taxon>Insecta</taxon>
        <taxon>Pterygota</taxon>
        <taxon>Neoptera</taxon>
        <taxon>Endopterygota</taxon>
        <taxon>Diptera</taxon>
        <taxon>Brachycera</taxon>
        <taxon>Muscomorpha</taxon>
        <taxon>Ephydroidea</taxon>
        <taxon>Drosophilidae</taxon>
        <taxon>Drosophila</taxon>
        <taxon>Sophophora</taxon>
    </lineage>
</organism>
<dbReference type="InParanoid" id="A1ZAU0"/>
<feature type="chain" id="PRO_5005121046" description="5'-Nucleotidase C-terminal domain-containing protein" evidence="12">
    <location>
        <begin position="25"/>
        <end position="584"/>
    </location>
</feature>
<evidence type="ECO:0000256" key="7">
    <source>
        <dbReference type="ARBA" id="ARBA00022723"/>
    </source>
</evidence>
<dbReference type="InterPro" id="IPR036907">
    <property type="entry name" value="5'-Nucleotdase_C_sf"/>
</dbReference>
<comment type="similarity">
    <text evidence="3 12">Belongs to the 5'-nucleotidase family.</text>
</comment>
<keyword evidence="11" id="KW-1199">Hemostasis impairing toxin</keyword>
<reference evidence="14 16" key="4">
    <citation type="journal article" date="2002" name="Genome Biol.">
        <title>The transposable elements of the Drosophila melanogaster euchromatin: a genomics perspective.</title>
        <authorList>
            <person name="Kaminker J.S."/>
            <person name="Bergman C.M."/>
            <person name="Kronmiller B."/>
            <person name="Carlson J."/>
            <person name="Svirskas R."/>
            <person name="Patel S."/>
            <person name="Frise E."/>
            <person name="Wheeler D.A."/>
            <person name="Lewis S.E."/>
            <person name="Rubin G.M."/>
            <person name="Ashburner M."/>
            <person name="Celniker S.E."/>
        </authorList>
    </citation>
    <scope>NUCLEOTIDE SEQUENCE [LARGE SCALE GENOMIC DNA]</scope>
    <source>
        <strain evidence="16">Berkeley</strain>
    </source>
</reference>
<reference evidence="14 16" key="6">
    <citation type="journal article" date="2005" name="PLoS Comput. Biol.">
        <title>Combined evidence annotation of transposable elements in genome sequences.</title>
        <authorList>
            <person name="Quesneville H."/>
            <person name="Bergman C.M."/>
            <person name="Andrieu O."/>
            <person name="Autard D."/>
            <person name="Nouaud D."/>
            <person name="Ashburner M."/>
            <person name="Anxolabehere D."/>
        </authorList>
    </citation>
    <scope>NUCLEOTIDE SEQUENCE [LARGE SCALE GENOMIC DNA]</scope>
    <source>
        <strain evidence="16">Berkeley</strain>
    </source>
</reference>
<gene>
    <name evidence="14" type="primary">BcDNA:AT08275</name>
    <name evidence="14" type="synonym">CG4837</name>
    <name evidence="14" type="synonym">Dmel\CG30103</name>
    <name evidence="14 15" type="ORF">CG30103</name>
    <name evidence="14" type="ORF">Dmel_CG30103</name>
</gene>
<accession>A1ZAU0</accession>
<dbReference type="PANTHER" id="PTHR11575:SF24">
    <property type="entry name" value="5'-NUCLEOTIDASE"/>
    <property type="match status" value="1"/>
</dbReference>
<dbReference type="UCSC" id="CG30103-RA">
    <property type="organism name" value="d. melanogaster"/>
</dbReference>
<sequence>MHSLTPQWWFFLSLILFFLDWISGFKFTLLHTNDMHSRFDPISDTGGRCKTVDDAMGICFGGFGRVAEAVSAARNTATDPVIYLNGGDSFQGTSWFSVYRGKMVARMLNFLAPDAMALGVHELDDGTDALAEFLNTITFPMVSSNINLINEPKLAENANLVTSLVITKGNRKIGIVGYIRPDTKERTQPSNVIFKREVPAINKETKKLKGQGIDIIIALGHSGYEKDMEIAKRCPDVDIVVGGQSHTFLYSGKAPSKEVSEGPYPTIVVKPDGRKVPVVQAYAYTKYLGNLSLEFDNGGNLLSFKGSPILLNNRFHPRKDVQDFLQLYRQVIDDMERHVVGTTSVYLNGDRKSCGYSECNFGNFIADSFVYARVVQTMADRSSWTDASIGLINAGAIRASIDPGETGAITEADVVTVLPFSQDLYYTRISGSQLMKALEHSAQMRSKHMTSAHLQVSGLRLKFNHSLPKGERITEIRALCSDCQIPHYEAVDTNGYYGVVVTSFLLNGGEGYSFVDPKRPEVENMTILDRMAVIQYLQEHKVIYPEREDRQYVQHKHIANSGYMSLEPNLILSFLYFCHRFLVV</sequence>
<dbReference type="STRING" id="7227.FBpp0086085"/>
<dbReference type="GO" id="GO:0005886">
    <property type="term" value="C:plasma membrane"/>
    <property type="evidence" value="ECO:0000318"/>
    <property type="project" value="GO_Central"/>
</dbReference>
<dbReference type="AlphaFoldDB" id="A1ZAU0"/>
<keyword evidence="10 12" id="KW-0378">Hydrolase</keyword>
<dbReference type="GO" id="GO:0016787">
    <property type="term" value="F:hydrolase activity"/>
    <property type="evidence" value="ECO:0007669"/>
    <property type="project" value="UniProtKB-KW"/>
</dbReference>
<reference evidence="14 16" key="1">
    <citation type="journal article" date="2000" name="Science">
        <title>The genome sequence of Drosophila melanogaster.</title>
        <authorList>
            <person name="Adams M.D."/>
            <person name="Celniker S.E."/>
            <person name="Holt R.A."/>
            <person name="Evans C.A."/>
            <person name="Gocayne J.D."/>
            <person name="Amanatides P.G."/>
            <person name="Scherer S.E."/>
            <person name="Li P.W."/>
            <person name="Hoskins R.A."/>
            <person name="Galle R.F."/>
            <person name="George R.A."/>
            <person name="Lewis S.E."/>
            <person name="Richards S."/>
            <person name="Ashburner M."/>
            <person name="Henderson S.N."/>
            <person name="Sutton G.G."/>
            <person name="Wortman J.R."/>
            <person name="Yandell M.D."/>
            <person name="Zhang Q."/>
            <person name="Chen L.X."/>
            <person name="Brandon R.C."/>
            <person name="Rogers Y.H."/>
            <person name="Blazej R.G."/>
            <person name="Champe M."/>
            <person name="Pfeiffer B.D."/>
            <person name="Wan K.H."/>
            <person name="Doyle C."/>
            <person name="Baxter E.G."/>
            <person name="Helt G."/>
            <person name="Nelson C.R."/>
            <person name="Gabor G.L."/>
            <person name="Abril J.F."/>
            <person name="Agbayani A."/>
            <person name="An H.J."/>
            <person name="Andrews-Pfannkoch C."/>
            <person name="Baldwin D."/>
            <person name="Ballew R.M."/>
            <person name="Basu A."/>
            <person name="Baxendale J."/>
            <person name="Bayraktaroglu L."/>
            <person name="Beasley E.M."/>
            <person name="Beeson K.Y."/>
            <person name="Benos P.V."/>
            <person name="Berman B.P."/>
            <person name="Bhandari D."/>
            <person name="Bolshakov S."/>
            <person name="Borkova D."/>
            <person name="Botchan M.R."/>
            <person name="Bouck J."/>
            <person name="Brokstein P."/>
            <person name="Brottier P."/>
            <person name="Burtis K.C."/>
            <person name="Busam D.A."/>
            <person name="Butler H."/>
            <person name="Cadieu E."/>
            <person name="Center A."/>
            <person name="Chandra I."/>
            <person name="Cherry J.M."/>
            <person name="Cawley S."/>
            <person name="Dahlke C."/>
            <person name="Davenport L.B."/>
            <person name="Davies P."/>
            <person name="de Pablos B."/>
            <person name="Delcher A."/>
            <person name="Deng Z."/>
            <person name="Mays A.D."/>
            <person name="Dew I."/>
            <person name="Dietz S.M."/>
            <person name="Dodson K."/>
            <person name="Doup L.E."/>
            <person name="Downes M."/>
            <person name="Dugan-Rocha S."/>
            <person name="Dunkov B.C."/>
            <person name="Dunn P."/>
            <person name="Durbin K.J."/>
            <person name="Evangelista C.C."/>
            <person name="Ferraz C."/>
            <person name="Ferriera S."/>
            <person name="Fleischmann W."/>
            <person name="Fosler C."/>
            <person name="Gabrielian A.E."/>
            <person name="Garg N.S."/>
            <person name="Gelbart W.M."/>
            <person name="Glasser K."/>
            <person name="Glodek A."/>
            <person name="Gong F."/>
            <person name="Gorrell J.H."/>
            <person name="Gu Z."/>
            <person name="Guan P."/>
            <person name="Harris M."/>
            <person name="Harris N.L."/>
            <person name="Harvey D."/>
            <person name="Heiman T.J."/>
            <person name="Hernandez J.R."/>
            <person name="Houck J."/>
            <person name="Hostin D."/>
            <person name="Houston K.A."/>
            <person name="Howland T.J."/>
            <person name="Wei M.H."/>
            <person name="Ibegwam C."/>
            <person name="Jalali M."/>
            <person name="Kalush F."/>
            <person name="Karpen G.H."/>
            <person name="Ke Z."/>
            <person name="Kennison J.A."/>
            <person name="Ketchum K.A."/>
            <person name="Kimmel B.E."/>
            <person name="Kodira C.D."/>
            <person name="Kraft C."/>
            <person name="Kravitz S."/>
            <person name="Kulp D."/>
            <person name="Lai Z."/>
            <person name="Lasko P."/>
            <person name="Lei Y."/>
            <person name="Levitsky A.A."/>
            <person name="Li J."/>
            <person name="Li Z."/>
            <person name="Liang Y."/>
            <person name="Lin X."/>
            <person name="Liu X."/>
            <person name="Mattei B."/>
            <person name="McIntosh T.C."/>
            <person name="McLeod M.P."/>
            <person name="McPherson D."/>
            <person name="Merkulov G."/>
            <person name="Milshina N.V."/>
            <person name="Mobarry C."/>
            <person name="Morris J."/>
            <person name="Moshrefi A."/>
            <person name="Mount S.M."/>
            <person name="Moy M."/>
            <person name="Murphy B."/>
            <person name="Murphy L."/>
            <person name="Muzny D.M."/>
            <person name="Nelson D.L."/>
            <person name="Nelson D.R."/>
            <person name="Nelson K.A."/>
            <person name="Nixon K."/>
            <person name="Nusskern D.R."/>
            <person name="Pacleb J.M."/>
            <person name="Palazzolo M."/>
            <person name="Pittman G.S."/>
            <person name="Pan S."/>
            <person name="Pollard J."/>
            <person name="Puri V."/>
            <person name="Reese M.G."/>
            <person name="Reinert K."/>
            <person name="Remington K."/>
            <person name="Saunders R.D."/>
            <person name="Scheeler F."/>
            <person name="Shen H."/>
            <person name="Shue B.C."/>
            <person name="Siden-Kiamos I."/>
            <person name="Simpson M."/>
            <person name="Skupski M.P."/>
            <person name="Smith T."/>
            <person name="Spier E."/>
            <person name="Spradling A.C."/>
            <person name="Stapleton M."/>
            <person name="Strong R."/>
            <person name="Sun E."/>
            <person name="Svirskas R."/>
            <person name="Tector C."/>
            <person name="Turner R."/>
            <person name="Venter E."/>
            <person name="Wang A.H."/>
            <person name="Wang X."/>
            <person name="Wang Z.Y."/>
            <person name="Wassarman D.A."/>
            <person name="Weinstock G.M."/>
            <person name="Weissenbach J."/>
            <person name="Williams S.M."/>
            <person name="WoodageT"/>
            <person name="Worley K.C."/>
            <person name="Wu D."/>
            <person name="Yang S."/>
            <person name="Yao Q.A."/>
            <person name="Ye J."/>
            <person name="Yeh R.F."/>
            <person name="Zaveri J.S."/>
            <person name="Zhan M."/>
            <person name="Zhang G."/>
            <person name="Zhao Q."/>
            <person name="Zheng L."/>
            <person name="Zheng X.H."/>
            <person name="Zhong F.N."/>
            <person name="Zhong W."/>
            <person name="Zhou X."/>
            <person name="Zhu S."/>
            <person name="Zhu X."/>
            <person name="Smith H.O."/>
            <person name="Gibbs R.A."/>
            <person name="Myers E.W."/>
            <person name="Rubin G.M."/>
            <person name="Venter J.C."/>
        </authorList>
    </citation>
    <scope>NUCLEOTIDE SEQUENCE [LARGE SCALE GENOMIC DNA]</scope>
    <source>
        <strain evidence="16">Berkeley</strain>
    </source>
</reference>
<keyword evidence="9 12" id="KW-0547">Nucleotide-binding</keyword>
<dbReference type="OMA" id="RMAVIQY"/>
<dbReference type="eggNOG" id="KOG4419">
    <property type="taxonomic scope" value="Eukaryota"/>
</dbReference>
<comment type="subcellular location">
    <subcellularLocation>
        <location evidence="2">Secreted</location>
    </subcellularLocation>
</comment>
<keyword evidence="4" id="KW-1201">Platelet aggregation inhibiting toxin</keyword>
<dbReference type="GeneID" id="36969"/>
<feature type="signal peptide" evidence="12">
    <location>
        <begin position="1"/>
        <end position="24"/>
    </location>
</feature>
<evidence type="ECO:0000256" key="9">
    <source>
        <dbReference type="ARBA" id="ARBA00022741"/>
    </source>
</evidence>
<dbReference type="SMR" id="A1ZAU0"/>
<dbReference type="OrthoDB" id="7722975at2759"/>
<dbReference type="DNASU" id="36969"/>
<reference evidence="14 16" key="5">
    <citation type="journal article" date="2002" name="Genome Biol.">
        <title>Heterochromatic sequences in a Drosophila whole-genome shotgun assembly.</title>
        <authorList>
            <person name="Hoskins R.A."/>
            <person name="Smith C.D."/>
            <person name="Carlson J.W."/>
            <person name="Carvalho A.B."/>
            <person name="Halpern A."/>
            <person name="Kaminker J.S."/>
            <person name="Kennedy C."/>
            <person name="Mungall C.J."/>
            <person name="Sullivan B.A."/>
            <person name="Sutton G.G."/>
            <person name="Yasuhara J.C."/>
            <person name="Wakimoto B.T."/>
            <person name="Myers E.W."/>
            <person name="Celniker S.E."/>
            <person name="Rubin G.M."/>
            <person name="Karpen G.H."/>
        </authorList>
    </citation>
    <scope>NUCLEOTIDE SEQUENCE [LARGE SCALE GENOMIC DNA]</scope>
    <source>
        <strain evidence="16">Berkeley</strain>
    </source>
</reference>
<dbReference type="PhylomeDB" id="A1ZAU0"/>
<evidence type="ECO:0000256" key="6">
    <source>
        <dbReference type="ARBA" id="ARBA00022656"/>
    </source>
</evidence>
<reference evidence="14 16" key="8">
    <citation type="journal article" date="2007" name="Science">
        <title>Sequence finishing and mapping of Drosophila melanogaster heterochromatin.</title>
        <authorList>
            <person name="Hoskins R.A."/>
            <person name="Carlson J.W."/>
            <person name="Kennedy C."/>
            <person name="Acevedo D."/>
            <person name="Evans-Holm M."/>
            <person name="Frise E."/>
            <person name="Wan K.H."/>
            <person name="Park S."/>
            <person name="Mendez-Lago M."/>
            <person name="Rossi F."/>
            <person name="Villasante A."/>
            <person name="Dimitri P."/>
            <person name="Karpen G.H."/>
            <person name="Celniker S.E."/>
        </authorList>
    </citation>
    <scope>NUCLEOTIDE SEQUENCE [LARGE SCALE GENOMIC DNA]</scope>
    <source>
        <strain evidence="16">Berkeley</strain>
    </source>
</reference>
<feature type="domain" description="5'-Nucleotidase C-terminal" evidence="13">
    <location>
        <begin position="339"/>
        <end position="513"/>
    </location>
</feature>
<dbReference type="BioGRID-ORCS" id="36969">
    <property type="hits" value="0 hits in 3 CRISPR screens"/>
</dbReference>
<reference evidence="14 16" key="7">
    <citation type="journal article" date="2007" name="Science">
        <title>The Release 5.1 annotation of Drosophila melanogaster heterochromatin.</title>
        <authorList>
            <person name="Smith C.D."/>
            <person name="Shu S."/>
            <person name="Mungall C.J."/>
            <person name="Karpen G.H."/>
        </authorList>
    </citation>
    <scope>NUCLEOTIDE SEQUENCE [LARGE SCALE GENOMIC DNA]</scope>
    <source>
        <strain evidence="16">Berkeley</strain>
    </source>
</reference>
<dbReference type="KEGG" id="dme:Dmel_CG30103"/>
<dbReference type="GO" id="GO:0006196">
    <property type="term" value="P:AMP catabolic process"/>
    <property type="evidence" value="ECO:0000318"/>
    <property type="project" value="GO_Central"/>
</dbReference>
<dbReference type="InterPro" id="IPR006179">
    <property type="entry name" value="5_nucleotidase/apyrase"/>
</dbReference>
<evidence type="ECO:0000313" key="14">
    <source>
        <dbReference type="EMBL" id="AAF57854.3"/>
    </source>
</evidence>
<keyword evidence="7" id="KW-0479">Metal-binding</keyword>
<evidence type="ECO:0000256" key="4">
    <source>
        <dbReference type="ARBA" id="ARBA00022442"/>
    </source>
</evidence>
<dbReference type="GO" id="GO:0046872">
    <property type="term" value="F:metal ion binding"/>
    <property type="evidence" value="ECO:0007669"/>
    <property type="project" value="UniProtKB-KW"/>
</dbReference>
<reference evidence="14 16" key="9">
    <citation type="journal article" date="2015" name="G3 (Bethesda)">
        <title>Gene Model Annotations for Drosophila melanogaster: Impact of High-Throughput Data.</title>
        <authorList>
            <consortium name="FlyBase Consortium"/>
            <person name="Matthews B.B."/>
            <person name="Dos Santos G."/>
            <person name="Crosby M.A."/>
            <person name="Emmert D.B."/>
            <person name="St Pierre S.E."/>
            <person name="Gramates L.S."/>
            <person name="Zhou P."/>
            <person name="Schroeder A.J."/>
            <person name="Falls K."/>
            <person name="Strelets V."/>
            <person name="Russo S.M."/>
            <person name="Gelbart W.M."/>
            <person name="null"/>
        </authorList>
    </citation>
    <scope>NUCLEOTIDE SEQUENCE [LARGE SCALE GENOMIC DNA]</scope>
    <source>
        <strain evidence="16">Berkeley</strain>
    </source>
</reference>
<dbReference type="Gene3D" id="3.90.780.10">
    <property type="entry name" value="5'-Nucleotidase, C-terminal domain"/>
    <property type="match status" value="1"/>
</dbReference>
<dbReference type="InterPro" id="IPR008334">
    <property type="entry name" value="5'-Nucleotdase_C"/>
</dbReference>
<keyword evidence="16" id="KW-1185">Reference proteome</keyword>
<dbReference type="PANTHER" id="PTHR11575">
    <property type="entry name" value="5'-NUCLEOTIDASE-RELATED"/>
    <property type="match status" value="1"/>
</dbReference>
<reference evidence="14 16" key="10">
    <citation type="journal article" date="2015" name="G3 (Bethesda)">
        <title>Gene Model Annotations for Drosophila melanogaster: The Rule-Benders.</title>
        <authorList>
            <consortium name="FlyBase Consortium"/>
            <person name="Crosby M.A."/>
            <person name="Gramates L.S."/>
            <person name="Dos Santos G."/>
            <person name="Matthews B.B."/>
            <person name="St Pierre S.E."/>
            <person name="Zhou P."/>
            <person name="Schroeder A.J."/>
            <person name="Falls K."/>
            <person name="Emmert D.B."/>
            <person name="Russo S.M."/>
            <person name="Gelbart W.M."/>
            <person name="null"/>
        </authorList>
    </citation>
    <scope>NUCLEOTIDE SEQUENCE [LARGE SCALE GENOMIC DNA]</scope>
    <source>
        <strain evidence="16">Berkeley</strain>
    </source>
</reference>
<dbReference type="Bgee" id="FBgn0050103">
    <property type="expression patterns" value="Expressed in testis and 11 other cell types or tissues"/>
</dbReference>
<protein>
    <recommendedName>
        <fullName evidence="13">5'-Nucleotidase C-terminal domain-containing protein</fullName>
    </recommendedName>
</protein>